<dbReference type="RefSeq" id="WP_035679871.1">
    <property type="nucleotide sequence ID" value="NZ_JPRL01000001.1"/>
</dbReference>
<evidence type="ECO:0000313" key="2">
    <source>
        <dbReference type="Proteomes" id="UP000028715"/>
    </source>
</evidence>
<protein>
    <submittedName>
        <fullName evidence="1">Uncharacterized protein</fullName>
    </submittedName>
</protein>
<proteinExistence type="predicted"/>
<keyword evidence="2" id="KW-1185">Reference proteome</keyword>
<dbReference type="EMBL" id="JPRL01000001">
    <property type="protein sequence ID" value="KFF04087.1"/>
    <property type="molecule type" value="Genomic_DNA"/>
</dbReference>
<gene>
    <name evidence="1" type="ORF">IW19_00420</name>
</gene>
<accession>A0A085ZI23</accession>
<dbReference type="Proteomes" id="UP000028715">
    <property type="component" value="Unassembled WGS sequence"/>
</dbReference>
<sequence length="190" mass="22366">MLKEKQIDFFYSTEVEFSLFRVGNEVESYPAVTNCYYKASNELLNLKYGHNFTKQIERTADSLYVISRIEIPFQYPNEVDNYCMIYPSATDFLDQKRQIQIDFFTIFNFPKGFLKSVDQKDFFAQTNFIIKRDSKISDITIEIKFTNPENKKFSDSIINQLRTFIENANWKAAVSSGVLVNSKFDINFYN</sequence>
<reference evidence="1 2" key="1">
    <citation type="submission" date="2014-07" db="EMBL/GenBank/DDBJ databases">
        <title>Genome of Flavobacterium reichenbachii LMG 25512.</title>
        <authorList>
            <person name="Stropko S.J."/>
            <person name="Pipes S.E."/>
            <person name="Newman J.D."/>
        </authorList>
    </citation>
    <scope>NUCLEOTIDE SEQUENCE [LARGE SCALE GENOMIC DNA]</scope>
    <source>
        <strain evidence="1 2">LMG 25512</strain>
    </source>
</reference>
<organism evidence="1 2">
    <name type="scientific">Flavobacterium reichenbachii</name>
    <dbReference type="NCBI Taxonomy" id="362418"/>
    <lineage>
        <taxon>Bacteria</taxon>
        <taxon>Pseudomonadati</taxon>
        <taxon>Bacteroidota</taxon>
        <taxon>Flavobacteriia</taxon>
        <taxon>Flavobacteriales</taxon>
        <taxon>Flavobacteriaceae</taxon>
        <taxon>Flavobacterium</taxon>
    </lineage>
</organism>
<name>A0A085ZI23_9FLAO</name>
<dbReference type="AlphaFoldDB" id="A0A085ZI23"/>
<dbReference type="STRING" id="362418.IW19_00420"/>
<evidence type="ECO:0000313" key="1">
    <source>
        <dbReference type="EMBL" id="KFF04087.1"/>
    </source>
</evidence>
<comment type="caution">
    <text evidence="1">The sequence shown here is derived from an EMBL/GenBank/DDBJ whole genome shotgun (WGS) entry which is preliminary data.</text>
</comment>